<evidence type="ECO:0000313" key="2">
    <source>
        <dbReference type="EMBL" id="MBC6464967.1"/>
    </source>
</evidence>
<evidence type="ECO:0000313" key="3">
    <source>
        <dbReference type="Proteomes" id="UP000805614"/>
    </source>
</evidence>
<accession>A0ABR7LKG2</accession>
<name>A0ABR7LKG2_9ACTN</name>
<keyword evidence="3" id="KW-1185">Reference proteome</keyword>
<protein>
    <submittedName>
        <fullName evidence="2">Uncharacterized protein</fullName>
    </submittedName>
</protein>
<gene>
    <name evidence="2" type="ORF">HKK74_05570</name>
</gene>
<proteinExistence type="predicted"/>
<dbReference type="Proteomes" id="UP000805614">
    <property type="component" value="Unassembled WGS sequence"/>
</dbReference>
<evidence type="ECO:0000256" key="1">
    <source>
        <dbReference type="SAM" id="Coils"/>
    </source>
</evidence>
<comment type="caution">
    <text evidence="2">The sequence shown here is derived from an EMBL/GenBank/DDBJ whole genome shotgun (WGS) entry which is preliminary data.</text>
</comment>
<organism evidence="2 3">
    <name type="scientific">Actinomadura alba</name>
    <dbReference type="NCBI Taxonomy" id="406431"/>
    <lineage>
        <taxon>Bacteria</taxon>
        <taxon>Bacillati</taxon>
        <taxon>Actinomycetota</taxon>
        <taxon>Actinomycetes</taxon>
        <taxon>Streptosporangiales</taxon>
        <taxon>Thermomonosporaceae</taxon>
        <taxon>Actinomadura</taxon>
    </lineage>
</organism>
<reference evidence="2 3" key="1">
    <citation type="submission" date="2020-06" db="EMBL/GenBank/DDBJ databases">
        <title>Actinomadura xiongansis sp. nov., isolated from soil of Baiyangdian.</title>
        <authorList>
            <person name="Zhang X."/>
        </authorList>
    </citation>
    <scope>NUCLEOTIDE SEQUENCE [LARGE SCALE GENOMIC DNA]</scope>
    <source>
        <strain evidence="2 3">HBUM206468</strain>
    </source>
</reference>
<keyword evidence="1" id="KW-0175">Coiled coil</keyword>
<dbReference type="RefSeq" id="WP_187241921.1">
    <property type="nucleotide sequence ID" value="NZ_BAAAOK010000008.1"/>
</dbReference>
<dbReference type="EMBL" id="JABVEC010000002">
    <property type="protein sequence ID" value="MBC6464967.1"/>
    <property type="molecule type" value="Genomic_DNA"/>
</dbReference>
<feature type="coiled-coil region" evidence="1">
    <location>
        <begin position="7"/>
        <end position="75"/>
    </location>
</feature>
<sequence>MEPEDSKAALREELRQVEADLMKLRRTAEELRRQIGEEWYEPTDAAERALLITAAEEQEAFAAELEARREELLRRLGTP</sequence>